<reference evidence="2 3" key="1">
    <citation type="submission" date="2022-04" db="EMBL/GenBank/DDBJ databases">
        <title>Chromosome-level reference genomes for two strains of Caenorhabditis briggsae: an improved platform for comparative genomics.</title>
        <authorList>
            <person name="Stevens L."/>
            <person name="Andersen E."/>
        </authorList>
    </citation>
    <scope>NUCLEOTIDE SEQUENCE [LARGE SCALE GENOMIC DNA]</scope>
    <source>
        <strain evidence="2">VX34</strain>
        <tissue evidence="2">Whole-organism</tissue>
    </source>
</reference>
<dbReference type="AlphaFoldDB" id="A0AAE9E5Q3"/>
<feature type="region of interest" description="Disordered" evidence="1">
    <location>
        <begin position="1"/>
        <end position="21"/>
    </location>
</feature>
<organism evidence="2 3">
    <name type="scientific">Caenorhabditis briggsae</name>
    <dbReference type="NCBI Taxonomy" id="6238"/>
    <lineage>
        <taxon>Eukaryota</taxon>
        <taxon>Metazoa</taxon>
        <taxon>Ecdysozoa</taxon>
        <taxon>Nematoda</taxon>
        <taxon>Chromadorea</taxon>
        <taxon>Rhabditida</taxon>
        <taxon>Rhabditina</taxon>
        <taxon>Rhabditomorpha</taxon>
        <taxon>Rhabditoidea</taxon>
        <taxon>Rhabditidae</taxon>
        <taxon>Peloderinae</taxon>
        <taxon>Caenorhabditis</taxon>
    </lineage>
</organism>
<feature type="compositionally biased region" description="Acidic residues" evidence="1">
    <location>
        <begin position="11"/>
        <end position="21"/>
    </location>
</feature>
<keyword evidence="3" id="KW-1185">Reference proteome</keyword>
<dbReference type="Proteomes" id="UP000829354">
    <property type="component" value="Chromosome I"/>
</dbReference>
<sequence length="194" mass="21950">MTTRRRNFDDVFADSEDDDDAEFRSSTWNFIENSGSQRRSESFRGGTQNSDFGNFERFGGRGSSNGIETRTSFRELPTTPVSATRTASTYQFHYVTRRVSSTGQRHTTVELEHTARPLQGEPEPERVYKREIPVQMVGNGSSAGSYSRYSMAQDTIQRYSSQNSSSGISPHQRLSSYSLHSIVVIGKFALMRKF</sequence>
<protein>
    <submittedName>
        <fullName evidence="2">Uncharacterized protein</fullName>
    </submittedName>
</protein>
<evidence type="ECO:0000313" key="3">
    <source>
        <dbReference type="Proteomes" id="UP000829354"/>
    </source>
</evidence>
<evidence type="ECO:0000256" key="1">
    <source>
        <dbReference type="SAM" id="MobiDB-lite"/>
    </source>
</evidence>
<feature type="region of interest" description="Disordered" evidence="1">
    <location>
        <begin position="34"/>
        <end position="68"/>
    </location>
</feature>
<proteinExistence type="predicted"/>
<dbReference type="EMBL" id="CP092620">
    <property type="protein sequence ID" value="UMM14910.1"/>
    <property type="molecule type" value="Genomic_DNA"/>
</dbReference>
<evidence type="ECO:0000313" key="2">
    <source>
        <dbReference type="EMBL" id="UMM14910.1"/>
    </source>
</evidence>
<accession>A0AAE9E5Q3</accession>
<gene>
    <name evidence="2" type="ORF">L5515_002544</name>
</gene>
<name>A0AAE9E5Q3_CAEBR</name>